<dbReference type="RefSeq" id="WP_226393541.1">
    <property type="nucleotide sequence ID" value="NZ_JADCKB010000030.1"/>
</dbReference>
<feature type="transmembrane region" description="Helical" evidence="1">
    <location>
        <begin position="104"/>
        <end position="127"/>
    </location>
</feature>
<dbReference type="Gene3D" id="1.10.1760.20">
    <property type="match status" value="1"/>
</dbReference>
<accession>A0A9D5M2M4</accession>
<dbReference type="AlphaFoldDB" id="A0A9D5M2M4"/>
<evidence type="ECO:0000256" key="1">
    <source>
        <dbReference type="SAM" id="Phobius"/>
    </source>
</evidence>
<keyword evidence="1" id="KW-0812">Transmembrane</keyword>
<reference evidence="2" key="1">
    <citation type="submission" date="2020-10" db="EMBL/GenBank/DDBJ databases">
        <title>ChiBAC.</title>
        <authorList>
            <person name="Zenner C."/>
            <person name="Hitch T.C.A."/>
            <person name="Clavel T."/>
        </authorList>
    </citation>
    <scope>NUCLEOTIDE SEQUENCE</scope>
    <source>
        <strain evidence="2">DSM 107454</strain>
    </source>
</reference>
<dbReference type="Proteomes" id="UP000806542">
    <property type="component" value="Unassembled WGS sequence"/>
</dbReference>
<dbReference type="EMBL" id="JADCKB010000030">
    <property type="protein sequence ID" value="MBE5041001.1"/>
    <property type="molecule type" value="Genomic_DNA"/>
</dbReference>
<proteinExistence type="predicted"/>
<gene>
    <name evidence="2" type="ORF">INF28_11080</name>
</gene>
<organism evidence="2 3">
    <name type="scientific">Ructibacterium gallinarum</name>
    <dbReference type="NCBI Taxonomy" id="2779355"/>
    <lineage>
        <taxon>Bacteria</taxon>
        <taxon>Bacillati</taxon>
        <taxon>Bacillota</taxon>
        <taxon>Clostridia</taxon>
        <taxon>Eubacteriales</taxon>
        <taxon>Oscillospiraceae</taxon>
        <taxon>Ructibacterium</taxon>
    </lineage>
</organism>
<name>A0A9D5M2M4_9FIRM</name>
<comment type="caution">
    <text evidence="2">The sequence shown here is derived from an EMBL/GenBank/DDBJ whole genome shotgun (WGS) entry which is preliminary data.</text>
</comment>
<sequence length="188" mass="20043">MKTGIKTKDMVLTALLIAIGIIIPIYFGFLRIVLPPGAFSATLMAHVPIFIAMFISPWSALFTAIGTTLGFAFSGLDPVVTARAGSHIIFAMVGAFMIKKHCNLILVGIVTALLHAVFEALTVYLFLALGLMQASNSSFVSIAFYTTGIGTLLHDIIDYVIACVVGFALTKAHAIPALPPLWFKKSVG</sequence>
<evidence type="ECO:0000313" key="3">
    <source>
        <dbReference type="Proteomes" id="UP000806542"/>
    </source>
</evidence>
<keyword evidence="3" id="KW-1185">Reference proteome</keyword>
<protein>
    <submittedName>
        <fullName evidence="2">ECF transporter S component</fullName>
    </submittedName>
</protein>
<keyword evidence="1" id="KW-0472">Membrane</keyword>
<feature type="transmembrane region" description="Helical" evidence="1">
    <location>
        <begin position="12"/>
        <end position="29"/>
    </location>
</feature>
<keyword evidence="1" id="KW-1133">Transmembrane helix</keyword>
<feature type="transmembrane region" description="Helical" evidence="1">
    <location>
        <begin position="49"/>
        <end position="73"/>
    </location>
</feature>
<feature type="transmembrane region" description="Helical" evidence="1">
    <location>
        <begin position="134"/>
        <end position="153"/>
    </location>
</feature>
<evidence type="ECO:0000313" key="2">
    <source>
        <dbReference type="EMBL" id="MBE5041001.1"/>
    </source>
</evidence>